<evidence type="ECO:0000313" key="1">
    <source>
        <dbReference type="EMBL" id="RNA21577.1"/>
    </source>
</evidence>
<sequence length="77" mass="9174">MNSKKSQLFNFFRISIGLTLFNDQPNIMKVKLKYLHSILHESPNPTVYEDTDQMSQYIKIKRLQWLDITKDSNRALQ</sequence>
<dbReference type="Proteomes" id="UP000276133">
    <property type="component" value="Unassembled WGS sequence"/>
</dbReference>
<dbReference type="AlphaFoldDB" id="A0A3M7RDJ2"/>
<keyword evidence="2" id="KW-1185">Reference proteome</keyword>
<reference evidence="1 2" key="1">
    <citation type="journal article" date="2018" name="Sci. Rep.">
        <title>Genomic signatures of local adaptation to the degree of environmental predictability in rotifers.</title>
        <authorList>
            <person name="Franch-Gras L."/>
            <person name="Hahn C."/>
            <person name="Garcia-Roger E.M."/>
            <person name="Carmona M.J."/>
            <person name="Serra M."/>
            <person name="Gomez A."/>
        </authorList>
    </citation>
    <scope>NUCLEOTIDE SEQUENCE [LARGE SCALE GENOMIC DNA]</scope>
    <source>
        <strain evidence="1">HYR1</strain>
    </source>
</reference>
<accession>A0A3M7RDJ2</accession>
<proteinExistence type="predicted"/>
<organism evidence="1 2">
    <name type="scientific">Brachionus plicatilis</name>
    <name type="common">Marine rotifer</name>
    <name type="synonym">Brachionus muelleri</name>
    <dbReference type="NCBI Taxonomy" id="10195"/>
    <lineage>
        <taxon>Eukaryota</taxon>
        <taxon>Metazoa</taxon>
        <taxon>Spiralia</taxon>
        <taxon>Gnathifera</taxon>
        <taxon>Rotifera</taxon>
        <taxon>Eurotatoria</taxon>
        <taxon>Monogononta</taxon>
        <taxon>Pseudotrocha</taxon>
        <taxon>Ploima</taxon>
        <taxon>Brachionidae</taxon>
        <taxon>Brachionus</taxon>
    </lineage>
</organism>
<dbReference type="EMBL" id="REGN01003643">
    <property type="protein sequence ID" value="RNA21577.1"/>
    <property type="molecule type" value="Genomic_DNA"/>
</dbReference>
<gene>
    <name evidence="1" type="ORF">BpHYR1_045780</name>
</gene>
<comment type="caution">
    <text evidence="1">The sequence shown here is derived from an EMBL/GenBank/DDBJ whole genome shotgun (WGS) entry which is preliminary data.</text>
</comment>
<name>A0A3M7RDJ2_BRAPC</name>
<protein>
    <submittedName>
        <fullName evidence="1">Uncharacterized protein</fullName>
    </submittedName>
</protein>
<evidence type="ECO:0000313" key="2">
    <source>
        <dbReference type="Proteomes" id="UP000276133"/>
    </source>
</evidence>